<dbReference type="Gene3D" id="1.20.1050.10">
    <property type="match status" value="1"/>
</dbReference>
<dbReference type="Pfam" id="PF13417">
    <property type="entry name" value="GST_N_3"/>
    <property type="match status" value="1"/>
</dbReference>
<dbReference type="InterPro" id="IPR010987">
    <property type="entry name" value="Glutathione-S-Trfase_C-like"/>
</dbReference>
<dbReference type="InterPro" id="IPR004045">
    <property type="entry name" value="Glutathione_S-Trfase_N"/>
</dbReference>
<dbReference type="Gene3D" id="3.40.30.10">
    <property type="entry name" value="Glutaredoxin"/>
    <property type="match status" value="1"/>
</dbReference>
<dbReference type="RefSeq" id="WP_060157510.1">
    <property type="nucleotide sequence ID" value="NZ_JYMX02000020.1"/>
</dbReference>
<feature type="domain" description="GST C-terminal" evidence="2">
    <location>
        <begin position="83"/>
        <end position="207"/>
    </location>
</feature>
<dbReference type="PANTHER" id="PTHR44051">
    <property type="entry name" value="GLUTATHIONE S-TRANSFERASE-RELATED"/>
    <property type="match status" value="1"/>
</dbReference>
<dbReference type="PROSITE" id="PS50405">
    <property type="entry name" value="GST_CTER"/>
    <property type="match status" value="1"/>
</dbReference>
<proteinExistence type="predicted"/>
<sequence>MDYLLYYSPGACSLAPHIALEWARASYDAWSVRPQSPELIAISPIGAVPVLQRSDGWVLNQAGAILHYLARRFPEARMGSDGSLDGDAEFDRWSSYFTGDLHPVFYPLFSAERYTTDTDPCALDNVRAAAFNLVRKKLSVLDTQLSHNTYVLGERRTVLDAYALPMLRWADSQLPEHLSEFHCVAALKARLEDDPDVRRVLDIEAGG</sequence>
<dbReference type="InterPro" id="IPR040079">
    <property type="entry name" value="Glutathione_S-Trfase"/>
</dbReference>
<reference evidence="3 4" key="1">
    <citation type="journal article" date="2017" name="Front. Microbiol.">
        <title>Genomics reveals a unique clone of Burkholderia cenocepacia harbouring an actively excising novel genomic island.</title>
        <authorList>
            <person name="Patil P."/>
            <person name="Mali S."/>
            <person name="Midha S."/>
            <person name="Gautam V."/>
            <person name="Dash L."/>
            <person name="Kumar S."/>
            <person name="Shastri J."/>
            <person name="Singhal L."/>
            <person name="Patil P.B."/>
        </authorList>
    </citation>
    <scope>NUCLEOTIDE SEQUENCE [LARGE SCALE GENOMIC DNA]</scope>
    <source>
        <strain evidence="3 4">BC-19</strain>
    </source>
</reference>
<dbReference type="Pfam" id="PF13410">
    <property type="entry name" value="GST_C_2"/>
    <property type="match status" value="1"/>
</dbReference>
<dbReference type="AlphaFoldDB" id="A0ABD4UJU7"/>
<dbReference type="SUPFAM" id="SSF47616">
    <property type="entry name" value="GST C-terminal domain-like"/>
    <property type="match status" value="1"/>
</dbReference>
<organism evidence="3 4">
    <name type="scientific">Burkholderia cenocepacia</name>
    <dbReference type="NCBI Taxonomy" id="95486"/>
    <lineage>
        <taxon>Bacteria</taxon>
        <taxon>Pseudomonadati</taxon>
        <taxon>Pseudomonadota</taxon>
        <taxon>Betaproteobacteria</taxon>
        <taxon>Burkholderiales</taxon>
        <taxon>Burkholderiaceae</taxon>
        <taxon>Burkholderia</taxon>
        <taxon>Burkholderia cepacia complex</taxon>
    </lineage>
</organism>
<evidence type="ECO:0000259" key="1">
    <source>
        <dbReference type="PROSITE" id="PS50404"/>
    </source>
</evidence>
<protein>
    <submittedName>
        <fullName evidence="3">Glutathione S-transferase N-terminal domain-containing protein</fullName>
    </submittedName>
</protein>
<reference evidence="3 4" key="2">
    <citation type="journal article" date="2017" name="Front. Microbiol.">
        <title>Genomics Reveals a Unique Clone of Burkholderia cenocepacia Harboring an Actively Excising Novel Genomic Island.</title>
        <authorList>
            <person name="Patil P.P."/>
            <person name="Mali S."/>
            <person name="Midha S."/>
            <person name="Gautam V."/>
            <person name="Dash L."/>
            <person name="Kumar S."/>
            <person name="Shastri J."/>
            <person name="Singhal L."/>
            <person name="Patil P.B."/>
        </authorList>
    </citation>
    <scope>NUCLEOTIDE SEQUENCE [LARGE SCALE GENOMIC DNA]</scope>
    <source>
        <strain evidence="3 4">BC-19</strain>
    </source>
</reference>
<dbReference type="CDD" id="cd03057">
    <property type="entry name" value="GST_N_Beta"/>
    <property type="match status" value="1"/>
</dbReference>
<dbReference type="PROSITE" id="PS50404">
    <property type="entry name" value="GST_NTER"/>
    <property type="match status" value="1"/>
</dbReference>
<dbReference type="Proteomes" id="UP000191686">
    <property type="component" value="Unassembled WGS sequence"/>
</dbReference>
<dbReference type="SUPFAM" id="SSF52833">
    <property type="entry name" value="Thioredoxin-like"/>
    <property type="match status" value="1"/>
</dbReference>
<dbReference type="EMBL" id="JYMX02000020">
    <property type="protein sequence ID" value="MCW3714279.1"/>
    <property type="molecule type" value="Genomic_DNA"/>
</dbReference>
<dbReference type="SFLD" id="SFLDS00019">
    <property type="entry name" value="Glutathione_Transferase_(cytos"/>
    <property type="match status" value="1"/>
</dbReference>
<evidence type="ECO:0000313" key="4">
    <source>
        <dbReference type="Proteomes" id="UP000191686"/>
    </source>
</evidence>
<accession>A0ABD4UJU7</accession>
<dbReference type="InterPro" id="IPR036249">
    <property type="entry name" value="Thioredoxin-like_sf"/>
</dbReference>
<name>A0ABD4UJU7_9BURK</name>
<comment type="caution">
    <text evidence="3">The sequence shown here is derived from an EMBL/GenBank/DDBJ whole genome shotgun (WGS) entry which is preliminary data.</text>
</comment>
<dbReference type="PANTHER" id="PTHR44051:SF8">
    <property type="entry name" value="GLUTATHIONE S-TRANSFERASE GSTA"/>
    <property type="match status" value="1"/>
</dbReference>
<dbReference type="CDD" id="cd03188">
    <property type="entry name" value="GST_C_Beta"/>
    <property type="match status" value="1"/>
</dbReference>
<evidence type="ECO:0000313" key="3">
    <source>
        <dbReference type="EMBL" id="MCW3714279.1"/>
    </source>
</evidence>
<feature type="domain" description="GST N-terminal" evidence="1">
    <location>
        <begin position="1"/>
        <end position="77"/>
    </location>
</feature>
<dbReference type="InterPro" id="IPR036282">
    <property type="entry name" value="Glutathione-S-Trfase_C_sf"/>
</dbReference>
<gene>
    <name evidence="3" type="ORF">UE95_023630</name>
</gene>
<evidence type="ECO:0000259" key="2">
    <source>
        <dbReference type="PROSITE" id="PS50405"/>
    </source>
</evidence>